<evidence type="ECO:0000313" key="3">
    <source>
        <dbReference type="Proteomes" id="UP000594638"/>
    </source>
</evidence>
<feature type="compositionally biased region" description="Low complexity" evidence="1">
    <location>
        <begin position="48"/>
        <end position="61"/>
    </location>
</feature>
<dbReference type="AlphaFoldDB" id="A0A8S0TFV9"/>
<protein>
    <submittedName>
        <fullName evidence="2">Uncharacterized protein</fullName>
    </submittedName>
</protein>
<keyword evidence="3" id="KW-1185">Reference proteome</keyword>
<name>A0A8S0TFV9_OLEEU</name>
<evidence type="ECO:0000313" key="2">
    <source>
        <dbReference type="EMBL" id="CAA3004300.1"/>
    </source>
</evidence>
<feature type="non-terminal residue" evidence="2">
    <location>
        <position position="61"/>
    </location>
</feature>
<comment type="caution">
    <text evidence="2">The sequence shown here is derived from an EMBL/GenBank/DDBJ whole genome shotgun (WGS) entry which is preliminary data.</text>
</comment>
<dbReference type="Proteomes" id="UP000594638">
    <property type="component" value="Unassembled WGS sequence"/>
</dbReference>
<gene>
    <name evidence="2" type="ORF">OLEA9_A039941</name>
</gene>
<dbReference type="EMBL" id="CACTIH010006162">
    <property type="protein sequence ID" value="CAA3004300.1"/>
    <property type="molecule type" value="Genomic_DNA"/>
</dbReference>
<accession>A0A8S0TFV9</accession>
<sequence>MLMLVLPPLRPVSRQPATLLCAQAWLRPLPRGSEAEERSGEVCAYSGRQRVSPRQPRQPVL</sequence>
<evidence type="ECO:0000256" key="1">
    <source>
        <dbReference type="SAM" id="MobiDB-lite"/>
    </source>
</evidence>
<organism evidence="2 3">
    <name type="scientific">Olea europaea subsp. europaea</name>
    <dbReference type="NCBI Taxonomy" id="158383"/>
    <lineage>
        <taxon>Eukaryota</taxon>
        <taxon>Viridiplantae</taxon>
        <taxon>Streptophyta</taxon>
        <taxon>Embryophyta</taxon>
        <taxon>Tracheophyta</taxon>
        <taxon>Spermatophyta</taxon>
        <taxon>Magnoliopsida</taxon>
        <taxon>eudicotyledons</taxon>
        <taxon>Gunneridae</taxon>
        <taxon>Pentapetalae</taxon>
        <taxon>asterids</taxon>
        <taxon>lamiids</taxon>
        <taxon>Lamiales</taxon>
        <taxon>Oleaceae</taxon>
        <taxon>Oleeae</taxon>
        <taxon>Olea</taxon>
    </lineage>
</organism>
<feature type="region of interest" description="Disordered" evidence="1">
    <location>
        <begin position="31"/>
        <end position="61"/>
    </location>
</feature>
<proteinExistence type="predicted"/>
<reference evidence="2 3" key="1">
    <citation type="submission" date="2019-12" db="EMBL/GenBank/DDBJ databases">
        <authorList>
            <person name="Alioto T."/>
            <person name="Alioto T."/>
            <person name="Gomez Garrido J."/>
        </authorList>
    </citation>
    <scope>NUCLEOTIDE SEQUENCE [LARGE SCALE GENOMIC DNA]</scope>
</reference>